<feature type="region of interest" description="Disordered" evidence="1">
    <location>
        <begin position="169"/>
        <end position="196"/>
    </location>
</feature>
<feature type="transmembrane region" description="Helical" evidence="2">
    <location>
        <begin position="135"/>
        <end position="158"/>
    </location>
</feature>
<protein>
    <submittedName>
        <fullName evidence="3">Anthranilate synthase component I</fullName>
    </submittedName>
</protein>
<dbReference type="KEGG" id="amin:AUMI_15490"/>
<feature type="compositionally biased region" description="Polar residues" evidence="1">
    <location>
        <begin position="173"/>
        <end position="196"/>
    </location>
</feature>
<dbReference type="Pfam" id="PF09534">
    <property type="entry name" value="Trp_oprn_chp"/>
    <property type="match status" value="1"/>
</dbReference>
<feature type="transmembrane region" description="Helical" evidence="2">
    <location>
        <begin position="52"/>
        <end position="74"/>
    </location>
</feature>
<dbReference type="InterPro" id="IPR019051">
    <property type="entry name" value="Trp_biosyn_TM_oprn/chp"/>
</dbReference>
<evidence type="ECO:0000313" key="4">
    <source>
        <dbReference type="Proteomes" id="UP000243847"/>
    </source>
</evidence>
<proteinExistence type="predicted"/>
<organism evidence="3 4">
    <name type="scientific">Aurantimicrobium minutum</name>
    <dbReference type="NCBI Taxonomy" id="708131"/>
    <lineage>
        <taxon>Bacteria</taxon>
        <taxon>Bacillati</taxon>
        <taxon>Actinomycetota</taxon>
        <taxon>Actinomycetes</taxon>
        <taxon>Micrococcales</taxon>
        <taxon>Microbacteriaceae</taxon>
        <taxon>Aurantimicrobium</taxon>
    </lineage>
</organism>
<keyword evidence="2" id="KW-0472">Membrane</keyword>
<reference evidence="3 4" key="1">
    <citation type="journal article" date="2016" name="Genome Announc.">
        <title>Complete Genome Sequence of Aurantimicrobium minutum Type Strain KNCT, a Planktonic Ultramicrobacterium Isolated from River Water.</title>
        <authorList>
            <person name="Nakai R."/>
            <person name="Fujisawa T."/>
            <person name="Nakamura Y."/>
            <person name="Nishide H."/>
            <person name="Uchiyama I."/>
            <person name="Baba T."/>
            <person name="Toyoda A."/>
            <person name="Fujiyama A."/>
            <person name="Naganuma T."/>
            <person name="Niki H."/>
        </authorList>
    </citation>
    <scope>NUCLEOTIDE SEQUENCE [LARGE SCALE GENOMIC DNA]</scope>
    <source>
        <strain evidence="3 4">KNC</strain>
    </source>
</reference>
<dbReference type="Proteomes" id="UP000243847">
    <property type="component" value="Chromosome sequence1"/>
</dbReference>
<evidence type="ECO:0000256" key="2">
    <source>
        <dbReference type="SAM" id="Phobius"/>
    </source>
</evidence>
<accession>A0A173LX53</accession>
<name>A0A173LX53_9MICO</name>
<keyword evidence="2" id="KW-0812">Transmembrane</keyword>
<evidence type="ECO:0000313" key="3">
    <source>
        <dbReference type="EMBL" id="BAU99091.1"/>
    </source>
</evidence>
<dbReference type="EMBL" id="AP017457">
    <property type="protein sequence ID" value="BAU99091.1"/>
    <property type="molecule type" value="Genomic_DNA"/>
</dbReference>
<keyword evidence="2" id="KW-1133">Transmembrane helix</keyword>
<feature type="transmembrane region" description="Helical" evidence="2">
    <location>
        <begin position="81"/>
        <end position="102"/>
    </location>
</feature>
<sequence length="214" mass="22553">MTMNYRKFKTYSLFAAFVLSAAILISWSQTWFFLEVTFPTENSEGLAVSGQIAAPGLSAFGLAGFAITAALALSSVVIRRILGVLLLGLGIAVVFIGVSAWTDPVLTAAPQLTSLSAISDIETLRTFVLSSSLTAWPGISVVAGILLVPLGIIIVFTAGKWGTGSRKFDRVDPSSSDSVQAKPRQSTVGENKDSSSVNIDAWDSLSHGIDPTIN</sequence>
<gene>
    <name evidence="3" type="ORF">AUMI_15490</name>
</gene>
<dbReference type="AlphaFoldDB" id="A0A173LX53"/>
<evidence type="ECO:0000256" key="1">
    <source>
        <dbReference type="SAM" id="MobiDB-lite"/>
    </source>
</evidence>